<dbReference type="PANTHER" id="PTHR22930">
    <property type="match status" value="1"/>
</dbReference>
<keyword evidence="1" id="KW-1185">Reference proteome</keyword>
<dbReference type="OrthoDB" id="7551581at2759"/>
<proteinExistence type="predicted"/>
<organism evidence="1 2">
    <name type="scientific">Temnothorax curvispinosus</name>
    <dbReference type="NCBI Taxonomy" id="300111"/>
    <lineage>
        <taxon>Eukaryota</taxon>
        <taxon>Metazoa</taxon>
        <taxon>Ecdysozoa</taxon>
        <taxon>Arthropoda</taxon>
        <taxon>Hexapoda</taxon>
        <taxon>Insecta</taxon>
        <taxon>Pterygota</taxon>
        <taxon>Neoptera</taxon>
        <taxon>Endopterygota</taxon>
        <taxon>Hymenoptera</taxon>
        <taxon>Apocrita</taxon>
        <taxon>Aculeata</taxon>
        <taxon>Formicoidea</taxon>
        <taxon>Formicidae</taxon>
        <taxon>Myrmicinae</taxon>
        <taxon>Temnothorax</taxon>
    </lineage>
</organism>
<dbReference type="GeneID" id="112461485"/>
<reference evidence="2" key="1">
    <citation type="submission" date="2025-08" db="UniProtKB">
        <authorList>
            <consortium name="RefSeq"/>
        </authorList>
    </citation>
    <scope>IDENTIFICATION</scope>
    <source>
        <tissue evidence="2">Whole body</tissue>
    </source>
</reference>
<accession>A0A6J1QJB5</accession>
<gene>
    <name evidence="2" type="primary">LOC112461485</name>
</gene>
<sequence length="215" mass="25058">MDNLLVILFMRNRNNTMLRIRRGLRDVSDPFAIPENEFRSLYRLSREAVQILIDDLRPLLPAPRRRHATPVQLQVLSALNFIASGSYQKRVGQDYLSCMSQPTISKILRKVVNALNILMEQWIKFPIEENEIQRVKETYWTRTQFPGIIGAIDGTHVAIVSPNVEREHLYINRKLYHSLNVLLNARRKSLEGISRIQSSGRDVCYKAKRCLAFRR</sequence>
<dbReference type="PANTHER" id="PTHR22930:SF289">
    <property type="entry name" value="DDE TNP4 DOMAIN-CONTAINING PROTEIN-RELATED"/>
    <property type="match status" value="1"/>
</dbReference>
<evidence type="ECO:0000313" key="2">
    <source>
        <dbReference type="RefSeq" id="XP_024882509.1"/>
    </source>
</evidence>
<evidence type="ECO:0000313" key="1">
    <source>
        <dbReference type="Proteomes" id="UP000504618"/>
    </source>
</evidence>
<dbReference type="InterPro" id="IPR045249">
    <property type="entry name" value="HARBI1-like"/>
</dbReference>
<name>A0A6J1QJB5_9HYME</name>
<protein>
    <submittedName>
        <fullName evidence="2">Nuclease HARBI1 isoform X1</fullName>
    </submittedName>
</protein>
<dbReference type="RefSeq" id="XP_024882509.1">
    <property type="nucleotide sequence ID" value="XM_025026741.1"/>
</dbReference>
<dbReference type="Proteomes" id="UP000504618">
    <property type="component" value="Unplaced"/>
</dbReference>
<dbReference type="AlphaFoldDB" id="A0A6J1QJB5"/>